<dbReference type="EMBL" id="ML993871">
    <property type="protein sequence ID" value="KAF2204662.1"/>
    <property type="molecule type" value="Genomic_DNA"/>
</dbReference>
<comment type="similarity">
    <text evidence="2 8">Belongs to the zinc-containing alcohol dehydrogenase family.</text>
</comment>
<dbReference type="PANTHER" id="PTHR42940:SF3">
    <property type="entry name" value="ALCOHOL DEHYDROGENASE 1-RELATED"/>
    <property type="match status" value="1"/>
</dbReference>
<evidence type="ECO:0000256" key="2">
    <source>
        <dbReference type="ARBA" id="ARBA00008072"/>
    </source>
</evidence>
<comment type="cofactor">
    <cofactor evidence="1 8">
        <name>Zn(2+)</name>
        <dbReference type="ChEBI" id="CHEBI:29105"/>
    </cofactor>
</comment>
<dbReference type="CDD" id="cd08297">
    <property type="entry name" value="CAD3"/>
    <property type="match status" value="1"/>
</dbReference>
<keyword evidence="11" id="KW-1185">Reference proteome</keyword>
<dbReference type="InterPro" id="IPR020843">
    <property type="entry name" value="ER"/>
</dbReference>
<evidence type="ECO:0000313" key="10">
    <source>
        <dbReference type="EMBL" id="KAF2204662.1"/>
    </source>
</evidence>
<dbReference type="Gene3D" id="3.90.180.10">
    <property type="entry name" value="Medium-chain alcohol dehydrogenases, catalytic domain"/>
    <property type="match status" value="1"/>
</dbReference>
<dbReference type="EC" id="1.1.1.1" evidence="3"/>
<dbReference type="AlphaFoldDB" id="A0A9P4JST2"/>
<name>A0A9P4JST2_9PLEO</name>
<proteinExistence type="inferred from homology"/>
<evidence type="ECO:0000259" key="9">
    <source>
        <dbReference type="SMART" id="SM00829"/>
    </source>
</evidence>
<sequence length="352" mass="37304">MPEIPEKQWAQVIEKSGSVEYKQIPVRKPGPDEVLVNIKYTGVCHTDLHALNGDWPLDRKMPLIGGHEGAGVVVAKGDLVGDDIQIGDHAGVKWLHGSCLSCDFCQQADEPLCPKALLSGYTVDGTFQQYCVAKAAHVSRIPKNVPLDGVAPVLCAGITVYKGLKESGARPGQTVAIVGAGGGLGAMALQYAKAMGLRTLAIDTGDDKKDMCLNKLGASAFVDFAKSKDVVKDVMAASPDNLGPHAVLLVAVAEKPFQQAAEYVRPRGTVVCIGLPAGAYLKAPVFSTVVKMISIKGSYVGNRQDGAEAIDFFSRGLINIPIKKAGLSELSDVYDKMKKGEIAGRYVLDTSK</sequence>
<evidence type="ECO:0000256" key="8">
    <source>
        <dbReference type="RuleBase" id="RU361277"/>
    </source>
</evidence>
<reference evidence="10" key="1">
    <citation type="journal article" date="2020" name="Stud. Mycol.">
        <title>101 Dothideomycetes genomes: a test case for predicting lifestyles and emergence of pathogens.</title>
        <authorList>
            <person name="Haridas S."/>
            <person name="Albert R."/>
            <person name="Binder M."/>
            <person name="Bloem J."/>
            <person name="Labutti K."/>
            <person name="Salamov A."/>
            <person name="Andreopoulos B."/>
            <person name="Baker S."/>
            <person name="Barry K."/>
            <person name="Bills G."/>
            <person name="Bluhm B."/>
            <person name="Cannon C."/>
            <person name="Castanera R."/>
            <person name="Culley D."/>
            <person name="Daum C."/>
            <person name="Ezra D."/>
            <person name="Gonzalez J."/>
            <person name="Henrissat B."/>
            <person name="Kuo A."/>
            <person name="Liang C."/>
            <person name="Lipzen A."/>
            <person name="Lutzoni F."/>
            <person name="Magnuson J."/>
            <person name="Mondo S."/>
            <person name="Nolan M."/>
            <person name="Ohm R."/>
            <person name="Pangilinan J."/>
            <person name="Park H.-J."/>
            <person name="Ramirez L."/>
            <person name="Alfaro M."/>
            <person name="Sun H."/>
            <person name="Tritt A."/>
            <person name="Yoshinaga Y."/>
            <person name="Zwiers L.-H."/>
            <person name="Turgeon B."/>
            <person name="Goodwin S."/>
            <person name="Spatafora J."/>
            <person name="Crous P."/>
            <person name="Grigoriev I."/>
        </authorList>
    </citation>
    <scope>NUCLEOTIDE SEQUENCE</scope>
    <source>
        <strain evidence="10">ATCC 74209</strain>
    </source>
</reference>
<dbReference type="Proteomes" id="UP000799536">
    <property type="component" value="Unassembled WGS sequence"/>
</dbReference>
<evidence type="ECO:0000256" key="3">
    <source>
        <dbReference type="ARBA" id="ARBA00013190"/>
    </source>
</evidence>
<evidence type="ECO:0000256" key="7">
    <source>
        <dbReference type="ARBA" id="ARBA00023027"/>
    </source>
</evidence>
<evidence type="ECO:0000256" key="4">
    <source>
        <dbReference type="ARBA" id="ARBA00022723"/>
    </source>
</evidence>
<dbReference type="SUPFAM" id="SSF51735">
    <property type="entry name" value="NAD(P)-binding Rossmann-fold domains"/>
    <property type="match status" value="1"/>
</dbReference>
<dbReference type="InterPro" id="IPR013154">
    <property type="entry name" value="ADH-like_N"/>
</dbReference>
<comment type="caution">
    <text evidence="10">The sequence shown here is derived from an EMBL/GenBank/DDBJ whole genome shotgun (WGS) entry which is preliminary data.</text>
</comment>
<dbReference type="InterPro" id="IPR002328">
    <property type="entry name" value="ADH_Zn_CS"/>
</dbReference>
<dbReference type="InterPro" id="IPR036291">
    <property type="entry name" value="NAD(P)-bd_dom_sf"/>
</dbReference>
<feature type="domain" description="Enoyl reductase (ER)" evidence="9">
    <location>
        <begin position="17"/>
        <end position="348"/>
    </location>
</feature>
<dbReference type="Gene3D" id="3.40.50.720">
    <property type="entry name" value="NAD(P)-binding Rossmann-like Domain"/>
    <property type="match status" value="1"/>
</dbReference>
<dbReference type="GO" id="GO:0008270">
    <property type="term" value="F:zinc ion binding"/>
    <property type="evidence" value="ECO:0007669"/>
    <property type="project" value="InterPro"/>
</dbReference>
<dbReference type="InterPro" id="IPR011032">
    <property type="entry name" value="GroES-like_sf"/>
</dbReference>
<dbReference type="GO" id="GO:0005737">
    <property type="term" value="C:cytoplasm"/>
    <property type="evidence" value="ECO:0007669"/>
    <property type="project" value="TreeGrafter"/>
</dbReference>
<dbReference type="FunFam" id="3.90.180.10:FF:000002">
    <property type="entry name" value="Alcohol dehydrogenase AdhP"/>
    <property type="match status" value="1"/>
</dbReference>
<evidence type="ECO:0000256" key="5">
    <source>
        <dbReference type="ARBA" id="ARBA00022833"/>
    </source>
</evidence>
<dbReference type="SMART" id="SM00829">
    <property type="entry name" value="PKS_ER"/>
    <property type="match status" value="1"/>
</dbReference>
<dbReference type="OrthoDB" id="1879366at2759"/>
<dbReference type="SUPFAM" id="SSF50129">
    <property type="entry name" value="GroES-like"/>
    <property type="match status" value="1"/>
</dbReference>
<evidence type="ECO:0000256" key="6">
    <source>
        <dbReference type="ARBA" id="ARBA00023002"/>
    </source>
</evidence>
<keyword evidence="4 8" id="KW-0479">Metal-binding</keyword>
<dbReference type="Pfam" id="PF00107">
    <property type="entry name" value="ADH_zinc_N"/>
    <property type="match status" value="1"/>
</dbReference>
<keyword evidence="5 8" id="KW-0862">Zinc</keyword>
<dbReference type="PROSITE" id="PS00059">
    <property type="entry name" value="ADH_ZINC"/>
    <property type="match status" value="1"/>
</dbReference>
<dbReference type="FunFam" id="3.40.50.720:FF:000039">
    <property type="entry name" value="Alcohol dehydrogenase AdhP"/>
    <property type="match status" value="1"/>
</dbReference>
<gene>
    <name evidence="10" type="ORF">GQ43DRAFT_135596</name>
</gene>
<keyword evidence="6" id="KW-0560">Oxidoreductase</keyword>
<organism evidence="10 11">
    <name type="scientific">Delitschia confertaspora ATCC 74209</name>
    <dbReference type="NCBI Taxonomy" id="1513339"/>
    <lineage>
        <taxon>Eukaryota</taxon>
        <taxon>Fungi</taxon>
        <taxon>Dikarya</taxon>
        <taxon>Ascomycota</taxon>
        <taxon>Pezizomycotina</taxon>
        <taxon>Dothideomycetes</taxon>
        <taxon>Pleosporomycetidae</taxon>
        <taxon>Pleosporales</taxon>
        <taxon>Delitschiaceae</taxon>
        <taxon>Delitschia</taxon>
    </lineage>
</organism>
<evidence type="ECO:0000313" key="11">
    <source>
        <dbReference type="Proteomes" id="UP000799536"/>
    </source>
</evidence>
<protein>
    <recommendedName>
        <fullName evidence="3">alcohol dehydrogenase</fullName>
        <ecNumber evidence="3">1.1.1.1</ecNumber>
    </recommendedName>
</protein>
<dbReference type="InterPro" id="IPR013149">
    <property type="entry name" value="ADH-like_C"/>
</dbReference>
<accession>A0A9P4JST2</accession>
<evidence type="ECO:0000256" key="1">
    <source>
        <dbReference type="ARBA" id="ARBA00001947"/>
    </source>
</evidence>
<dbReference type="PANTHER" id="PTHR42940">
    <property type="entry name" value="ALCOHOL DEHYDROGENASE 1-RELATED"/>
    <property type="match status" value="1"/>
</dbReference>
<dbReference type="GO" id="GO:0004022">
    <property type="term" value="F:alcohol dehydrogenase (NAD+) activity"/>
    <property type="evidence" value="ECO:0007669"/>
    <property type="project" value="UniProtKB-EC"/>
</dbReference>
<keyword evidence="7" id="KW-0520">NAD</keyword>
<dbReference type="Pfam" id="PF08240">
    <property type="entry name" value="ADH_N"/>
    <property type="match status" value="1"/>
</dbReference>